<evidence type="ECO:0000313" key="3">
    <source>
        <dbReference type="EMBL" id="CAB9510946.1"/>
    </source>
</evidence>
<keyword evidence="4" id="KW-1185">Reference proteome</keyword>
<evidence type="ECO:0000313" key="4">
    <source>
        <dbReference type="Proteomes" id="UP001153069"/>
    </source>
</evidence>
<dbReference type="InterPro" id="IPR005135">
    <property type="entry name" value="Endo/exonuclease/phosphatase"/>
</dbReference>
<dbReference type="Pfam" id="PF03372">
    <property type="entry name" value="Exo_endo_phos"/>
    <property type="match status" value="1"/>
</dbReference>
<proteinExistence type="predicted"/>
<dbReference type="AlphaFoldDB" id="A0A9N8E1U6"/>
<dbReference type="Proteomes" id="UP001153069">
    <property type="component" value="Unassembled WGS sequence"/>
</dbReference>
<reference evidence="3" key="1">
    <citation type="submission" date="2020-06" db="EMBL/GenBank/DDBJ databases">
        <authorList>
            <consortium name="Plant Systems Biology data submission"/>
        </authorList>
    </citation>
    <scope>NUCLEOTIDE SEQUENCE</scope>
    <source>
        <strain evidence="3">D6</strain>
    </source>
</reference>
<protein>
    <recommendedName>
        <fullName evidence="2">Endonuclease/exonuclease/phosphatase domain-containing protein</fullName>
    </recommendedName>
</protein>
<dbReference type="SUPFAM" id="SSF56219">
    <property type="entry name" value="DNase I-like"/>
    <property type="match status" value="2"/>
</dbReference>
<feature type="region of interest" description="Disordered" evidence="1">
    <location>
        <begin position="181"/>
        <end position="252"/>
    </location>
</feature>
<comment type="caution">
    <text evidence="3">The sequence shown here is derived from an EMBL/GenBank/DDBJ whole genome shotgun (WGS) entry which is preliminary data.</text>
</comment>
<evidence type="ECO:0000259" key="2">
    <source>
        <dbReference type="Pfam" id="PF03372"/>
    </source>
</evidence>
<dbReference type="Gene3D" id="3.60.10.10">
    <property type="entry name" value="Endonuclease/exonuclease/phosphatase"/>
    <property type="match status" value="2"/>
</dbReference>
<dbReference type="InterPro" id="IPR036691">
    <property type="entry name" value="Endo/exonu/phosph_ase_sf"/>
</dbReference>
<organism evidence="3 4">
    <name type="scientific">Seminavis robusta</name>
    <dbReference type="NCBI Taxonomy" id="568900"/>
    <lineage>
        <taxon>Eukaryota</taxon>
        <taxon>Sar</taxon>
        <taxon>Stramenopiles</taxon>
        <taxon>Ochrophyta</taxon>
        <taxon>Bacillariophyta</taxon>
        <taxon>Bacillariophyceae</taxon>
        <taxon>Bacillariophycidae</taxon>
        <taxon>Naviculales</taxon>
        <taxon>Naviculaceae</taxon>
        <taxon>Seminavis</taxon>
    </lineage>
</organism>
<feature type="domain" description="Endonuclease/exonuclease/phosphatase" evidence="2">
    <location>
        <begin position="55"/>
        <end position="399"/>
    </location>
</feature>
<feature type="compositionally biased region" description="Low complexity" evidence="1">
    <location>
        <begin position="186"/>
        <end position="198"/>
    </location>
</feature>
<dbReference type="GO" id="GO:0003824">
    <property type="term" value="F:catalytic activity"/>
    <property type="evidence" value="ECO:0007669"/>
    <property type="project" value="InterPro"/>
</dbReference>
<dbReference type="OrthoDB" id="421982at2759"/>
<feature type="compositionally biased region" description="Basic residues" evidence="1">
    <location>
        <begin position="236"/>
        <end position="252"/>
    </location>
</feature>
<dbReference type="EMBL" id="CAICTM010000459">
    <property type="protein sequence ID" value="CAB9510946.1"/>
    <property type="molecule type" value="Genomic_DNA"/>
</dbReference>
<gene>
    <name evidence="3" type="ORF">SEMRO_460_G147580.1</name>
</gene>
<accession>A0A9N8E1U6</accession>
<name>A0A9N8E1U6_9STRA</name>
<sequence>MWKFRPQAFRDGYYGKSTKLLELYQNDNLRASSHTGGEDPVSVPPRAHQTSLRTCQWNVHFFCNYMNEEPHSPEEMATAIVNTLLTLDVDIIVLNEFGMARASTKEEGRERAKELLEAAGYELHVADCYCPTVIATRLPVLQHYKLQLDIMRDAVAVQVTLKSNNNNNDCLDTSMAGISSHHDDGSIATSSSAATMTDHSTRSMASTSEDDSTTTTDPASTEERDLQGCSSSGRGTRSRRSSQRQKRRSCHQNHHDEDHVFWIYGTHLQDSEDDGGQYRLGEIKTLVEDIGFDTPNVMVTGCFNQQRRVDYTRDEWQMIVDNKQRRQSPVNDGVAYLLRAFGYRCIWDRPFPAKTNWMTPLDPPPSTHWSGTIVDYTFYKDQRLLLSGVYVSPSNLSDHRLIVSDWELLRKDCGLNANEDRSGPLLAVWNIARRIVLGD</sequence>
<evidence type="ECO:0000256" key="1">
    <source>
        <dbReference type="SAM" id="MobiDB-lite"/>
    </source>
</evidence>